<feature type="transmembrane region" description="Helical" evidence="1">
    <location>
        <begin position="223"/>
        <end position="249"/>
    </location>
</feature>
<evidence type="ECO:0008006" key="4">
    <source>
        <dbReference type="Google" id="ProtNLM"/>
    </source>
</evidence>
<name>A0ABS0DFT0_9NOCA</name>
<comment type="caution">
    <text evidence="2">The sequence shown here is derived from an EMBL/GenBank/DDBJ whole genome shotgun (WGS) entry which is preliminary data.</text>
</comment>
<evidence type="ECO:0000256" key="1">
    <source>
        <dbReference type="SAM" id="Phobius"/>
    </source>
</evidence>
<reference evidence="2 3" key="1">
    <citation type="submission" date="2020-10" db="EMBL/GenBank/DDBJ databases">
        <title>Identification of Nocardia species via Next-generation sequencing and recognition of intraspecies genetic diversity.</title>
        <authorList>
            <person name="Li P."/>
            <person name="Li P."/>
            <person name="Lu B."/>
        </authorList>
    </citation>
    <scope>NUCLEOTIDE SEQUENCE [LARGE SCALE GENOMIC DNA]</scope>
    <source>
        <strain evidence="2 3">BJ06-0143</strain>
    </source>
</reference>
<keyword evidence="1" id="KW-0472">Membrane</keyword>
<protein>
    <recommendedName>
        <fullName evidence="4">Secreted protein</fullName>
    </recommendedName>
</protein>
<sequence length="421" mass="44404">MRERLDPANVRAFATSSPGLLIAVGLLLIALCASAAVVTADMVGDRQLALDVLLAETEPEAHSAHRLYTSLSIADAAASTAFISGGLEPQTVRERYAQAVGAAAAEVVIGAGDAEADARLRTGIATGLPVYTGLVETARANNRSGYPVGAAYLSEASHQMQSTLLPMAEELEDHRSAAVDEAGRRHVRPPWTAIVLLLVALGALAWVQTLLTRRWRRVLNPGLLAASAAMLILLAWTVIAGSISAAAMIGGRDEGTVPGSRLVESRILTHQARTAETLKLARRDATGDYDRIYDESIARIADLLEGYPDEAPATDAVDSATAALDRWRASHQRMNDALARGDYPGAAQVATGSGVAETSAAVDALDLALDGALEETRVHQRDHISHAARALDFLSPGALVLVLLAIGGVCAGIWPRLREYR</sequence>
<accession>A0ABS0DFT0</accession>
<keyword evidence="1" id="KW-1133">Transmembrane helix</keyword>
<dbReference type="RefSeq" id="WP_195004180.1">
    <property type="nucleotide sequence ID" value="NZ_JADLQN010000005.1"/>
</dbReference>
<proteinExistence type="predicted"/>
<keyword evidence="1" id="KW-0812">Transmembrane</keyword>
<evidence type="ECO:0000313" key="3">
    <source>
        <dbReference type="Proteomes" id="UP000707731"/>
    </source>
</evidence>
<organism evidence="2 3">
    <name type="scientific">Nocardia higoensis</name>
    <dbReference type="NCBI Taxonomy" id="228599"/>
    <lineage>
        <taxon>Bacteria</taxon>
        <taxon>Bacillati</taxon>
        <taxon>Actinomycetota</taxon>
        <taxon>Actinomycetes</taxon>
        <taxon>Mycobacteriales</taxon>
        <taxon>Nocardiaceae</taxon>
        <taxon>Nocardia</taxon>
    </lineage>
</organism>
<feature type="transmembrane region" description="Helical" evidence="1">
    <location>
        <begin position="393"/>
        <end position="414"/>
    </location>
</feature>
<keyword evidence="3" id="KW-1185">Reference proteome</keyword>
<evidence type="ECO:0000313" key="2">
    <source>
        <dbReference type="EMBL" id="MBF6357327.1"/>
    </source>
</evidence>
<dbReference type="Proteomes" id="UP000707731">
    <property type="component" value="Unassembled WGS sequence"/>
</dbReference>
<gene>
    <name evidence="2" type="ORF">IU449_22735</name>
</gene>
<feature type="transmembrane region" description="Helical" evidence="1">
    <location>
        <begin position="191"/>
        <end position="211"/>
    </location>
</feature>
<dbReference type="EMBL" id="JADLQN010000005">
    <property type="protein sequence ID" value="MBF6357327.1"/>
    <property type="molecule type" value="Genomic_DNA"/>
</dbReference>